<reference evidence="1 2" key="1">
    <citation type="submission" date="2020-03" db="EMBL/GenBank/DDBJ databases">
        <title>Draft Genome Sequence of Cudoniella acicularis.</title>
        <authorList>
            <person name="Buettner E."/>
            <person name="Kellner H."/>
        </authorList>
    </citation>
    <scope>NUCLEOTIDE SEQUENCE [LARGE SCALE GENOMIC DNA]</scope>
    <source>
        <strain evidence="1 2">DSM 108380</strain>
    </source>
</reference>
<dbReference type="Proteomes" id="UP000566819">
    <property type="component" value="Unassembled WGS sequence"/>
</dbReference>
<evidence type="ECO:0000313" key="2">
    <source>
        <dbReference type="Proteomes" id="UP000566819"/>
    </source>
</evidence>
<protein>
    <submittedName>
        <fullName evidence="1">Uncharacterized protein</fullName>
    </submittedName>
</protein>
<comment type="caution">
    <text evidence="1">The sequence shown here is derived from an EMBL/GenBank/DDBJ whole genome shotgun (WGS) entry which is preliminary data.</text>
</comment>
<gene>
    <name evidence="1" type="ORF">G7Y89_g1502</name>
</gene>
<evidence type="ECO:0000313" key="1">
    <source>
        <dbReference type="EMBL" id="KAF4636583.1"/>
    </source>
</evidence>
<dbReference type="AlphaFoldDB" id="A0A8H4W6Y2"/>
<sequence>MLSQRLEKDSRCFPDCEALDLWTSAHNSWCPLKDANKFQPSAMSITWYFQAIWLSNNSDLEKLVETTKTNLKQRVDLNSGTDHEIKGLKLLQATAQETMRTAMLTSHQLSIQYAYGVVGETRDAGRIVGRGARAEPRDSRLQLQPMSVQRSL</sequence>
<name>A0A8H4W6Y2_9HELO</name>
<keyword evidence="2" id="KW-1185">Reference proteome</keyword>
<accession>A0A8H4W6Y2</accession>
<proteinExistence type="predicted"/>
<organism evidence="1 2">
    <name type="scientific">Cudoniella acicularis</name>
    <dbReference type="NCBI Taxonomy" id="354080"/>
    <lineage>
        <taxon>Eukaryota</taxon>
        <taxon>Fungi</taxon>
        <taxon>Dikarya</taxon>
        <taxon>Ascomycota</taxon>
        <taxon>Pezizomycotina</taxon>
        <taxon>Leotiomycetes</taxon>
        <taxon>Helotiales</taxon>
        <taxon>Tricladiaceae</taxon>
        <taxon>Cudoniella</taxon>
    </lineage>
</organism>
<dbReference type="EMBL" id="JAAMPI010000059">
    <property type="protein sequence ID" value="KAF4636583.1"/>
    <property type="molecule type" value="Genomic_DNA"/>
</dbReference>